<feature type="compositionally biased region" description="Basic residues" evidence="1">
    <location>
        <begin position="72"/>
        <end position="86"/>
    </location>
</feature>
<dbReference type="GO" id="GO:0045087">
    <property type="term" value="P:innate immune response"/>
    <property type="evidence" value="ECO:0007007"/>
    <property type="project" value="WormBase"/>
</dbReference>
<protein>
    <submittedName>
        <fullName evidence="2">WW domain-containing protein</fullName>
    </submittedName>
</protein>
<dbReference type="Proteomes" id="UP000001940">
    <property type="component" value="Chromosome II"/>
</dbReference>
<organism evidence="2 3">
    <name type="scientific">Caenorhabditis elegans</name>
    <dbReference type="NCBI Taxonomy" id="6239"/>
    <lineage>
        <taxon>Eukaryota</taxon>
        <taxon>Metazoa</taxon>
        <taxon>Ecdysozoa</taxon>
        <taxon>Nematoda</taxon>
        <taxon>Chromadorea</taxon>
        <taxon>Rhabditida</taxon>
        <taxon>Rhabditina</taxon>
        <taxon>Rhabditomorpha</taxon>
        <taxon>Rhabditoidea</taxon>
        <taxon>Rhabditidae</taxon>
        <taxon>Peloderinae</taxon>
        <taxon>Caenorhabditis</taxon>
    </lineage>
</organism>
<dbReference type="GeneID" id="184201"/>
<dbReference type="HOGENOM" id="CLU_1511961_0_0_1"/>
<dbReference type="AlphaFoldDB" id="Q9XVA3"/>
<dbReference type="UCSC" id="F08G2.5">
    <property type="organism name" value="c. elegans"/>
</dbReference>
<reference evidence="2 3" key="1">
    <citation type="journal article" date="1998" name="Science">
        <title>Genome sequence of the nematode C. elegans: a platform for investigating biology.</title>
        <authorList>
            <consortium name="The C. elegans sequencing consortium"/>
            <person name="Sulson J.E."/>
            <person name="Waterston R."/>
        </authorList>
    </citation>
    <scope>NUCLEOTIDE SEQUENCE [LARGE SCALE GENOMIC DNA]</scope>
    <source>
        <strain evidence="2 3">Bristol N2</strain>
    </source>
</reference>
<keyword evidence="3" id="KW-1185">Reference proteome</keyword>
<dbReference type="EMBL" id="BX284602">
    <property type="protein sequence ID" value="CAB04059.1"/>
    <property type="molecule type" value="Genomic_DNA"/>
</dbReference>
<dbReference type="RefSeq" id="NP_496901.1">
    <property type="nucleotide sequence ID" value="NM_064500.1"/>
</dbReference>
<evidence type="ECO:0000313" key="4">
    <source>
        <dbReference type="WormBase" id="F08G2.5"/>
    </source>
</evidence>
<evidence type="ECO:0000313" key="3">
    <source>
        <dbReference type="Proteomes" id="UP000001940"/>
    </source>
</evidence>
<proteinExistence type="evidence at protein level"/>
<feature type="region of interest" description="Disordered" evidence="1">
    <location>
        <begin position="1"/>
        <end position="129"/>
    </location>
</feature>
<feature type="compositionally biased region" description="Acidic residues" evidence="1">
    <location>
        <begin position="23"/>
        <end position="35"/>
    </location>
</feature>
<dbReference type="Bgee" id="WBGene00008577">
    <property type="expression patterns" value="Expressed in larva and 3 other cell types or tissues"/>
</dbReference>
<dbReference type="CTD" id="184201"/>
<dbReference type="DIP" id="DIP-25779N"/>
<name>Q9XVA3_CAEEL</name>
<evidence type="ECO:0000256" key="1">
    <source>
        <dbReference type="SAM" id="MobiDB-lite"/>
    </source>
</evidence>
<dbReference type="PaxDb" id="6239-F08G2.5"/>
<evidence type="ECO:0000313" key="2">
    <source>
        <dbReference type="EMBL" id="CAB04059.1"/>
    </source>
</evidence>
<comment type="interaction">
    <interactant intactId="EBI-319064">
        <id>Q9XVA3</id>
    </interactant>
    <interactant intactId="EBI-319089">
        <id>Q19209</id>
        <label>numr-2</label>
    </interactant>
    <organismsDiffer>false</organismsDiffer>
    <experiments>3</experiments>
</comment>
<feature type="compositionally biased region" description="Low complexity" evidence="1">
    <location>
        <begin position="11"/>
        <end position="22"/>
    </location>
</feature>
<dbReference type="InParanoid" id="Q9XVA3"/>
<accession>Q9XVA3</accession>
<dbReference type="IntAct" id="Q9XVA3">
    <property type="interactions" value="9"/>
</dbReference>
<dbReference type="WormBase" id="F08G2.5">
    <property type="protein sequence ID" value="CE19777"/>
    <property type="gene ID" value="WBGene00008577"/>
</dbReference>
<dbReference type="STRING" id="6239.F08G2.5.1"/>
<feature type="compositionally biased region" description="Low complexity" evidence="1">
    <location>
        <begin position="103"/>
        <end position="125"/>
    </location>
</feature>
<dbReference type="SMR" id="Q9XVA3"/>
<dbReference type="AGR" id="WB:WBGene00008577"/>
<dbReference type="PIR" id="T20599">
    <property type="entry name" value="T20599"/>
</dbReference>
<gene>
    <name evidence="2" type="ORF">CELE_F08G2.5</name>
    <name evidence="2 4" type="ORF">F08G2.5</name>
</gene>
<dbReference type="KEGG" id="cel:CELE_F08G2.5"/>
<sequence length="178" mass="20021">MRKLSTRPLPLGDGFFDSSSDSSESELSDKDDEDRYSDSTVSTLTSQDRRDTQGCQYPRSSELPISESPAPRARRARKQRSKRKSVKPPNTSSDDSSDDSDDSSSSSSSDDSVSSKSSTNSSDSSPCRCRDGLAEWEQRHGRRWHPYGRNGTWEPYRNRRRGIYDCENSPRETYSNGA</sequence>